<reference evidence="4 5" key="1">
    <citation type="journal article" date="2012" name="Int. J. Syst. Evol. Microbiol.">
        <title>Characterization of Tetragenococcus strains from sugar thick juice reveals a novel species, Tetragenococcus osmophilus sp. nov., and divides Tetragenococcus halophilus into two subspecies, T. halophilus subsp. halophilus subsp. nov. and T. halophilus subsp. flandriensis subsp. nov.</title>
        <authorList>
            <person name="Juste A."/>
            <person name="Van Trappen S."/>
            <person name="Verreth C."/>
            <person name="Cleenwerck I."/>
            <person name="De Vos P."/>
            <person name="Lievens B."/>
            <person name="Willems K.A."/>
        </authorList>
    </citation>
    <scope>NUCLEOTIDE SEQUENCE [LARGE SCALE GENOMIC DNA]</scope>
    <source>
        <strain evidence="4 5">LMG 26042</strain>
    </source>
</reference>
<evidence type="ECO:0000256" key="1">
    <source>
        <dbReference type="ARBA" id="ARBA00022737"/>
    </source>
</evidence>
<dbReference type="InterPro" id="IPR002178">
    <property type="entry name" value="PTS_EIIA_type-2_dom"/>
</dbReference>
<accession>A0A3G5FIS1</accession>
<dbReference type="PROSITE" id="PS51372">
    <property type="entry name" value="PRD_2"/>
    <property type="match status" value="1"/>
</dbReference>
<evidence type="ECO:0000259" key="2">
    <source>
        <dbReference type="PROSITE" id="PS51094"/>
    </source>
</evidence>
<dbReference type="SUPFAM" id="SSF63520">
    <property type="entry name" value="PTS-regulatory domain, PRD"/>
    <property type="match status" value="1"/>
</dbReference>
<organism evidence="4 5">
    <name type="scientific">Tetragenococcus halophilus</name>
    <name type="common">Pediococcus halophilus</name>
    <dbReference type="NCBI Taxonomy" id="51669"/>
    <lineage>
        <taxon>Bacteria</taxon>
        <taxon>Bacillati</taxon>
        <taxon>Bacillota</taxon>
        <taxon>Bacilli</taxon>
        <taxon>Lactobacillales</taxon>
        <taxon>Enterococcaceae</taxon>
        <taxon>Tetragenococcus</taxon>
    </lineage>
</organism>
<keyword evidence="1" id="KW-0677">Repeat</keyword>
<sequence length="376" mass="44216">MQFVGLQNKSVSYEHRTSIEEYVDEKIIEILKKVLKKAEKMYLIDFSDKEFFNKLVIHLQSLFYRSKFKTYTRNSNIMELKINYPIIYDVSIYLSSLIQEELNIQFNEDEIAFIALHVGALLERQKKNNQKIHLLLFADDYHDIAKNLQENIQKALDDQVTISSIKTLEEIKSHSYDLLVTTKREVATQFDDSIFVKPFLTNRDINVLRNRIENKEKARKKESYHLLIDQYFSQNLFFNKLDTIEMDVSDVLDHMAEELITQKYVDGKFKDSIKKREEMSPTSFPSHIAVPHSIELDAKKSVISILTLQEPLKWKNYKVSMVAMVAINKKEAQTFNKLFEVFTEIASVDYNVDRLSGVENFEEFSMQLKLMIDELV</sequence>
<dbReference type="InterPro" id="IPR016152">
    <property type="entry name" value="PTrfase/Anion_transptr"/>
</dbReference>
<dbReference type="Pfam" id="PF00359">
    <property type="entry name" value="PTS_EIIA_2"/>
    <property type="match status" value="1"/>
</dbReference>
<dbReference type="PROSITE" id="PS51094">
    <property type="entry name" value="PTS_EIIA_TYPE_2"/>
    <property type="match status" value="1"/>
</dbReference>
<dbReference type="InterPro" id="IPR036634">
    <property type="entry name" value="PRD_sf"/>
</dbReference>
<feature type="domain" description="PRD" evidence="3">
    <location>
        <begin position="22"/>
        <end position="128"/>
    </location>
</feature>
<feature type="domain" description="PTS EIIA type-2" evidence="2">
    <location>
        <begin position="230"/>
        <end position="375"/>
    </location>
</feature>
<dbReference type="GO" id="GO:0006355">
    <property type="term" value="P:regulation of DNA-templated transcription"/>
    <property type="evidence" value="ECO:0007669"/>
    <property type="project" value="InterPro"/>
</dbReference>
<dbReference type="InterPro" id="IPR050661">
    <property type="entry name" value="BglG_antiterminators"/>
</dbReference>
<dbReference type="Gene3D" id="1.10.1790.10">
    <property type="entry name" value="PRD domain"/>
    <property type="match status" value="1"/>
</dbReference>
<protein>
    <submittedName>
        <fullName evidence="4">PRD domain-containing protein</fullName>
    </submittedName>
</protein>
<dbReference type="InterPro" id="IPR011608">
    <property type="entry name" value="PRD"/>
</dbReference>
<evidence type="ECO:0000259" key="3">
    <source>
        <dbReference type="PROSITE" id="PS51372"/>
    </source>
</evidence>
<dbReference type="SUPFAM" id="SSF55804">
    <property type="entry name" value="Phoshotransferase/anion transport protein"/>
    <property type="match status" value="1"/>
</dbReference>
<dbReference type="AlphaFoldDB" id="A0A3G5FIS1"/>
<proteinExistence type="predicted"/>
<name>A0A3G5FIS1_TETHA</name>
<dbReference type="EMBL" id="CP027768">
    <property type="protein sequence ID" value="AYW50155.1"/>
    <property type="molecule type" value="Genomic_DNA"/>
</dbReference>
<evidence type="ECO:0000313" key="4">
    <source>
        <dbReference type="EMBL" id="AYW50155.1"/>
    </source>
</evidence>
<dbReference type="PANTHER" id="PTHR30185:SF12">
    <property type="entry name" value="TRANSCRIPTIONAL REGULATOR MANR"/>
    <property type="match status" value="1"/>
</dbReference>
<dbReference type="Pfam" id="PF00874">
    <property type="entry name" value="PRD"/>
    <property type="match status" value="1"/>
</dbReference>
<dbReference type="Proteomes" id="UP000280475">
    <property type="component" value="Chromosome"/>
</dbReference>
<dbReference type="Gene3D" id="3.40.930.10">
    <property type="entry name" value="Mannitol-specific EII, Chain A"/>
    <property type="match status" value="1"/>
</dbReference>
<dbReference type="PANTHER" id="PTHR30185">
    <property type="entry name" value="CRYPTIC BETA-GLUCOSIDE BGL OPERON ANTITERMINATOR"/>
    <property type="match status" value="1"/>
</dbReference>
<dbReference type="RefSeq" id="WP_103892862.1">
    <property type="nucleotide sequence ID" value="NZ_CP027768.1"/>
</dbReference>
<evidence type="ECO:0000313" key="5">
    <source>
        <dbReference type="Proteomes" id="UP000280475"/>
    </source>
</evidence>
<gene>
    <name evidence="4" type="ORF">C7H83_06625</name>
</gene>